<organism evidence="1 2">
    <name type="scientific">Rhodanobacter terrae</name>
    <dbReference type="NCBI Taxonomy" id="418647"/>
    <lineage>
        <taxon>Bacteria</taxon>
        <taxon>Pseudomonadati</taxon>
        <taxon>Pseudomonadota</taxon>
        <taxon>Gammaproteobacteria</taxon>
        <taxon>Lysobacterales</taxon>
        <taxon>Rhodanobacteraceae</taxon>
        <taxon>Rhodanobacter</taxon>
    </lineage>
</organism>
<reference evidence="2" key="1">
    <citation type="journal article" date="2019" name="Int. J. Syst. Evol. Microbiol.">
        <title>The Global Catalogue of Microorganisms (GCM) 10K type strain sequencing project: providing services to taxonomists for standard genome sequencing and annotation.</title>
        <authorList>
            <consortium name="The Broad Institute Genomics Platform"/>
            <consortium name="The Broad Institute Genome Sequencing Center for Infectious Disease"/>
            <person name="Wu L."/>
            <person name="Ma J."/>
        </authorList>
    </citation>
    <scope>NUCLEOTIDE SEQUENCE [LARGE SCALE GENOMIC DNA]</scope>
    <source>
        <strain evidence="2">CGMCC 1.13587</strain>
    </source>
</reference>
<gene>
    <name evidence="1" type="ORF">ACFPPB_19305</name>
</gene>
<keyword evidence="2" id="KW-1185">Reference proteome</keyword>
<protein>
    <submittedName>
        <fullName evidence="1">Uncharacterized protein</fullName>
    </submittedName>
</protein>
<evidence type="ECO:0000313" key="2">
    <source>
        <dbReference type="Proteomes" id="UP001596111"/>
    </source>
</evidence>
<dbReference type="EMBL" id="JBHSNG010000041">
    <property type="protein sequence ID" value="MFC5583264.1"/>
    <property type="molecule type" value="Genomic_DNA"/>
</dbReference>
<name>A0ABW0T1P6_9GAMM</name>
<accession>A0ABW0T1P6</accession>
<evidence type="ECO:0000313" key="1">
    <source>
        <dbReference type="EMBL" id="MFC5583264.1"/>
    </source>
</evidence>
<dbReference type="Proteomes" id="UP001596111">
    <property type="component" value="Unassembled WGS sequence"/>
</dbReference>
<dbReference type="RefSeq" id="WP_377330129.1">
    <property type="nucleotide sequence ID" value="NZ_JBHSNG010000041.1"/>
</dbReference>
<sequence length="101" mass="11521">MPIQHVPSLASVGPFSSLHTAFKAAVITDPHAEISYKEGCIRMHFFHRLNYKIALKRQQDMDALGEIVAGPRLPEPHRKNDGSQWFYLREVEAYTADARDE</sequence>
<comment type="caution">
    <text evidence="1">The sequence shown here is derived from an EMBL/GenBank/DDBJ whole genome shotgun (WGS) entry which is preliminary data.</text>
</comment>
<proteinExistence type="predicted"/>